<keyword evidence="2" id="KW-0472">Membrane</keyword>
<evidence type="ECO:0000313" key="4">
    <source>
        <dbReference type="EMBL" id="GEM05098.1"/>
    </source>
</evidence>
<dbReference type="InterPro" id="IPR014234">
    <property type="entry name" value="Spore_CwlD"/>
</dbReference>
<dbReference type="PANTHER" id="PTHR30404">
    <property type="entry name" value="N-ACETYLMURAMOYL-L-ALANINE AMIDASE"/>
    <property type="match status" value="1"/>
</dbReference>
<dbReference type="AlphaFoldDB" id="A0A1I6TST8"/>
<gene>
    <name evidence="4" type="primary">cwlD</name>
    <name evidence="4" type="ORF">HMI01_20860</name>
    <name evidence="5" type="ORF">SAMN05421668_11779</name>
</gene>
<feature type="domain" description="MurNAc-LAA" evidence="3">
    <location>
        <begin position="114"/>
        <end position="225"/>
    </location>
</feature>
<dbReference type="GO" id="GO:0008745">
    <property type="term" value="F:N-acetylmuramoyl-L-alanine amidase activity"/>
    <property type="evidence" value="ECO:0007669"/>
    <property type="project" value="InterPro"/>
</dbReference>
<keyword evidence="2" id="KW-0812">Transmembrane</keyword>
<evidence type="ECO:0000256" key="1">
    <source>
        <dbReference type="ARBA" id="ARBA00022801"/>
    </source>
</evidence>
<dbReference type="STRING" id="306541.SAMN05421668_11779"/>
<evidence type="ECO:0000313" key="7">
    <source>
        <dbReference type="Proteomes" id="UP000321773"/>
    </source>
</evidence>
<dbReference type="EMBL" id="BJWJ01000024">
    <property type="protein sequence ID" value="GEM05098.1"/>
    <property type="molecule type" value="Genomic_DNA"/>
</dbReference>
<dbReference type="PANTHER" id="PTHR30404:SF0">
    <property type="entry name" value="N-ACETYLMURAMOYL-L-ALANINE AMIDASE AMIC"/>
    <property type="match status" value="1"/>
</dbReference>
<proteinExistence type="predicted"/>
<feature type="transmembrane region" description="Helical" evidence="2">
    <location>
        <begin position="7"/>
        <end position="25"/>
    </location>
</feature>
<dbReference type="InterPro" id="IPR002508">
    <property type="entry name" value="MurNAc-LAA_cat"/>
</dbReference>
<keyword evidence="2" id="KW-1133">Transmembrane helix</keyword>
<reference evidence="5 6" key="1">
    <citation type="submission" date="2016-10" db="EMBL/GenBank/DDBJ databases">
        <authorList>
            <person name="de Groot N.N."/>
        </authorList>
    </citation>
    <scope>NUCLEOTIDE SEQUENCE [LARGE SCALE GENOMIC DNA]</scope>
    <source>
        <strain evidence="5 6">DSM 17074</strain>
    </source>
</reference>
<evidence type="ECO:0000313" key="6">
    <source>
        <dbReference type="Proteomes" id="UP000199139"/>
    </source>
</evidence>
<dbReference type="Proteomes" id="UP000321773">
    <property type="component" value="Unassembled WGS sequence"/>
</dbReference>
<dbReference type="Pfam" id="PF01520">
    <property type="entry name" value="Amidase_3"/>
    <property type="match status" value="1"/>
</dbReference>
<accession>A0A1I6TST8</accession>
<sequence>MKRVKFIGWLLSFVCLVGIISVMMYQDVTPVYSSLPLGDIHVVIDPGHGGMDAGASYQEVLEKDLSLSISLKLRDYLVLQGADVTLTREADYDLSKPSDTSVREKKRSDIYKRVKIVEDQAPDLVVSIHLNAIEESIWRGAQTFYYPTNVEGEKLAASIQASLIKRLKNTTREIQAIQGVYLLKQVTVPMALVEVGFLSNEKERALLLSEDYQEKVARSIFYGMVNYLSTKEK</sequence>
<dbReference type="SMART" id="SM00646">
    <property type="entry name" value="Ami_3"/>
    <property type="match status" value="1"/>
</dbReference>
<evidence type="ECO:0000259" key="3">
    <source>
        <dbReference type="SMART" id="SM00646"/>
    </source>
</evidence>
<dbReference type="NCBIfam" id="TIGR02883">
    <property type="entry name" value="spore_cwlD"/>
    <property type="match status" value="1"/>
</dbReference>
<keyword evidence="1" id="KW-0378">Hydrolase</keyword>
<keyword evidence="7" id="KW-1185">Reference proteome</keyword>
<dbReference type="RefSeq" id="WP_062321832.1">
    <property type="nucleotide sequence ID" value="NZ_BJWJ01000024.1"/>
</dbReference>
<dbReference type="Proteomes" id="UP000199139">
    <property type="component" value="Unassembled WGS sequence"/>
</dbReference>
<name>A0A1I6TST8_9BACI</name>
<dbReference type="GO" id="GO:0030288">
    <property type="term" value="C:outer membrane-bounded periplasmic space"/>
    <property type="evidence" value="ECO:0007669"/>
    <property type="project" value="TreeGrafter"/>
</dbReference>
<dbReference type="InterPro" id="IPR050695">
    <property type="entry name" value="N-acetylmuramoyl_amidase_3"/>
</dbReference>
<dbReference type="Gene3D" id="3.40.630.40">
    <property type="entry name" value="Zn-dependent exopeptidases"/>
    <property type="match status" value="1"/>
</dbReference>
<evidence type="ECO:0000313" key="5">
    <source>
        <dbReference type="EMBL" id="SFS92210.1"/>
    </source>
</evidence>
<organism evidence="5 6">
    <name type="scientific">Halolactibacillus miurensis</name>
    <dbReference type="NCBI Taxonomy" id="306541"/>
    <lineage>
        <taxon>Bacteria</taxon>
        <taxon>Bacillati</taxon>
        <taxon>Bacillota</taxon>
        <taxon>Bacilli</taxon>
        <taxon>Bacillales</taxon>
        <taxon>Bacillaceae</taxon>
        <taxon>Halolactibacillus</taxon>
    </lineage>
</organism>
<protein>
    <submittedName>
        <fullName evidence="4 5">N-acetylmuramoyl-L-alanine amidase</fullName>
    </submittedName>
</protein>
<dbReference type="GO" id="GO:0009253">
    <property type="term" value="P:peptidoglycan catabolic process"/>
    <property type="evidence" value="ECO:0007669"/>
    <property type="project" value="InterPro"/>
</dbReference>
<dbReference type="CDD" id="cd02696">
    <property type="entry name" value="MurNAc-LAA"/>
    <property type="match status" value="1"/>
</dbReference>
<evidence type="ECO:0000256" key="2">
    <source>
        <dbReference type="SAM" id="Phobius"/>
    </source>
</evidence>
<reference evidence="4 7" key="2">
    <citation type="submission" date="2019-07" db="EMBL/GenBank/DDBJ databases">
        <title>Whole genome shotgun sequence of Halolactibacillus miurensis NBRC 100873.</title>
        <authorList>
            <person name="Hosoyama A."/>
            <person name="Uohara A."/>
            <person name="Ohji S."/>
            <person name="Ichikawa N."/>
        </authorList>
    </citation>
    <scope>NUCLEOTIDE SEQUENCE [LARGE SCALE GENOMIC DNA]</scope>
    <source>
        <strain evidence="4 7">NBRC 100873</strain>
    </source>
</reference>
<dbReference type="EMBL" id="FPAI01000017">
    <property type="protein sequence ID" value="SFS92210.1"/>
    <property type="molecule type" value="Genomic_DNA"/>
</dbReference>
<dbReference type="SUPFAM" id="SSF53187">
    <property type="entry name" value="Zn-dependent exopeptidases"/>
    <property type="match status" value="1"/>
</dbReference>